<protein>
    <submittedName>
        <fullName evidence="3">Mu transposase C-terminal domain-containing protein</fullName>
    </submittedName>
</protein>
<evidence type="ECO:0000313" key="4">
    <source>
        <dbReference type="Proteomes" id="UP000595448"/>
    </source>
</evidence>
<dbReference type="InterPro" id="IPR036388">
    <property type="entry name" value="WH-like_DNA-bd_sf"/>
</dbReference>
<dbReference type="Proteomes" id="UP000595448">
    <property type="component" value="Chromosome"/>
</dbReference>
<keyword evidence="4" id="KW-1185">Reference proteome</keyword>
<dbReference type="PROSITE" id="PS50994">
    <property type="entry name" value="INTEGRASE"/>
    <property type="match status" value="1"/>
</dbReference>
<dbReference type="Gene3D" id="1.10.10.10">
    <property type="entry name" value="Winged helix-like DNA-binding domain superfamily/Winged helix DNA-binding domain"/>
    <property type="match status" value="1"/>
</dbReference>
<dbReference type="Pfam" id="PF09039">
    <property type="entry name" value="HTH_Tnp_Mu_2"/>
    <property type="match status" value="1"/>
</dbReference>
<dbReference type="Pfam" id="PF02316">
    <property type="entry name" value="HTH_Tnp_Mu_1"/>
    <property type="match status" value="1"/>
</dbReference>
<feature type="domain" description="HTH Mu-type" evidence="2">
    <location>
        <begin position="22"/>
        <end position="98"/>
    </location>
</feature>
<evidence type="ECO:0000259" key="2">
    <source>
        <dbReference type="PROSITE" id="PS51702"/>
    </source>
</evidence>
<dbReference type="Gene3D" id="3.30.420.10">
    <property type="entry name" value="Ribonuclease H-like superfamily/Ribonuclease H"/>
    <property type="match status" value="1"/>
</dbReference>
<evidence type="ECO:0000313" key="3">
    <source>
        <dbReference type="EMBL" id="QQQ19705.1"/>
    </source>
</evidence>
<dbReference type="Gene3D" id="2.30.30.130">
    <property type="entry name" value="Transposase, Mu, C-terminal"/>
    <property type="match status" value="1"/>
</dbReference>
<proteinExistence type="predicted"/>
<dbReference type="SUPFAM" id="SSF50610">
    <property type="entry name" value="mu transposase, C-terminal domain"/>
    <property type="match status" value="1"/>
</dbReference>
<evidence type="ECO:0000259" key="1">
    <source>
        <dbReference type="PROSITE" id="PS50994"/>
    </source>
</evidence>
<dbReference type="PROSITE" id="PS51702">
    <property type="entry name" value="HTH_MU"/>
    <property type="match status" value="1"/>
</dbReference>
<dbReference type="InterPro" id="IPR009057">
    <property type="entry name" value="Homeodomain-like_sf"/>
</dbReference>
<dbReference type="Pfam" id="PF02914">
    <property type="entry name" value="DDE_2"/>
    <property type="match status" value="1"/>
</dbReference>
<sequence length="689" mass="74962">MTVLHTLSIISPTTALPAGGKQWFTAAELADLKLPGLSSAKRKINELAQAERWALRTDATGMPLCRPHRGRGGGVEYHIAVLPPAASTALVRKGLVGDAAQSAAQGEAANDAPVSQLWSWFDQQTEAVKADARAKLAIIDQVEALEAAGLNRSAAIATVAARSKVGASTIWTYFSAIAGAEPHDRLPRLAPQRKGGGETAEVDAGAWAVFLSDYLRKEGPPTLSSVYRRVQSEYCAPRGIVLPHMKTLKRKLEREVPHPVIISSRYGADALRAVIPAQQRTVADLSAMELVNIDGHKWDVFVRWPDGSIGRPMMVGIQDVYSRKILAWRIGETESAVLTRLAFADLFRDFGIPKACLMDNGRAFASKMITGGAKSRFRFKIKPEEPTGLLTSLGIAIHWALPFRGSSKPIERAWRDLCNSVANRPEFAGAYTGNTVLNKPENYGQKAVDLEEFKRVVALGIEAHNAQLGRNTEMGRGQHSFDQVFEASYATASVGKAKPEHLRMALLASDVVRCDRKDGSIKAYQNIYWSPAMSALAGQRVIVRFDPDDLHSEVHVYSLNNAYLASAPLQERTGFLDVAAAGRRARQEGELRRNTKRQTELLGLMQGEKLAALLASDPKGPMPVSPKVVRPVRARGQMAAALKPVTQEAFTPDAVASPETLTAPERWAAAMDRLNPVAPRPPALRLVDE</sequence>
<dbReference type="InterPro" id="IPR001584">
    <property type="entry name" value="Integrase_cat-core"/>
</dbReference>
<reference evidence="3 4" key="1">
    <citation type="submission" date="2021-01" db="EMBL/GenBank/DDBJ databases">
        <title>Brevundimonas vitis sp. nov., an bacterium isolated from grape (Vitis vinifera).</title>
        <authorList>
            <person name="Jiang L."/>
            <person name="Lee J."/>
        </authorList>
    </citation>
    <scope>NUCLEOTIDE SEQUENCE [LARGE SCALE GENOMIC DNA]</scope>
    <source>
        <strain evidence="3 4">GRTSA-9</strain>
    </source>
</reference>
<dbReference type="InterPro" id="IPR015126">
    <property type="entry name" value="Mu_I-gamma"/>
</dbReference>
<dbReference type="SUPFAM" id="SSF53098">
    <property type="entry name" value="Ribonuclease H-like"/>
    <property type="match status" value="1"/>
</dbReference>
<dbReference type="Gene3D" id="1.10.10.60">
    <property type="entry name" value="Homeodomain-like"/>
    <property type="match status" value="2"/>
</dbReference>
<dbReference type="RefSeq" id="WP_201104061.1">
    <property type="nucleotide sequence ID" value="NZ_CP067977.1"/>
</dbReference>
<dbReference type="EMBL" id="CP067977">
    <property type="protein sequence ID" value="QQQ19705.1"/>
    <property type="molecule type" value="Genomic_DNA"/>
</dbReference>
<organism evidence="3 4">
    <name type="scientific">Brevundimonas vitisensis</name>
    <dbReference type="NCBI Taxonomy" id="2800818"/>
    <lineage>
        <taxon>Bacteria</taxon>
        <taxon>Pseudomonadati</taxon>
        <taxon>Pseudomonadota</taxon>
        <taxon>Alphaproteobacteria</taxon>
        <taxon>Caulobacterales</taxon>
        <taxon>Caulobacteraceae</taxon>
        <taxon>Brevundimonas</taxon>
    </lineage>
</organism>
<dbReference type="InterPro" id="IPR003314">
    <property type="entry name" value="Mu-type_HTH"/>
</dbReference>
<dbReference type="InterPro" id="IPR015378">
    <property type="entry name" value="Transposase-like_Mu_C"/>
</dbReference>
<name>A0ABX7BQH5_9CAUL</name>
<dbReference type="InterPro" id="IPR009004">
    <property type="entry name" value="Transposase_Mu_C"/>
</dbReference>
<dbReference type="SUPFAM" id="SSF46689">
    <property type="entry name" value="Homeodomain-like"/>
    <property type="match status" value="1"/>
</dbReference>
<dbReference type="InterPro" id="IPR009061">
    <property type="entry name" value="DNA-bd_dom_put_sf"/>
</dbReference>
<feature type="domain" description="Integrase catalytic" evidence="1">
    <location>
        <begin position="272"/>
        <end position="489"/>
    </location>
</feature>
<dbReference type="InterPro" id="IPR036397">
    <property type="entry name" value="RNaseH_sf"/>
</dbReference>
<dbReference type="Pfam" id="PF09299">
    <property type="entry name" value="Mu-transpos_C"/>
    <property type="match status" value="1"/>
</dbReference>
<dbReference type="InterPro" id="IPR004189">
    <property type="entry name" value="Phage_Mu_transposase"/>
</dbReference>
<gene>
    <name evidence="3" type="ORF">JIP62_06350</name>
</gene>
<accession>A0ABX7BQH5</accession>
<dbReference type="SUPFAM" id="SSF46955">
    <property type="entry name" value="Putative DNA-binding domain"/>
    <property type="match status" value="1"/>
</dbReference>
<dbReference type="InterPro" id="IPR012337">
    <property type="entry name" value="RNaseH-like_sf"/>
</dbReference>